<gene>
    <name evidence="1" type="ORF">O6H91_23G064900</name>
</gene>
<evidence type="ECO:0000313" key="2">
    <source>
        <dbReference type="Proteomes" id="UP001162992"/>
    </source>
</evidence>
<proteinExistence type="predicted"/>
<name>A0ACC2ABE0_DIPCM</name>
<evidence type="ECO:0000313" key="1">
    <source>
        <dbReference type="EMBL" id="KAJ7514888.1"/>
    </source>
</evidence>
<accession>A0ACC2ABE0</accession>
<comment type="caution">
    <text evidence="1">The sequence shown here is derived from an EMBL/GenBank/DDBJ whole genome shotgun (WGS) entry which is preliminary data.</text>
</comment>
<dbReference type="EMBL" id="CM055114">
    <property type="protein sequence ID" value="KAJ7514888.1"/>
    <property type="molecule type" value="Genomic_DNA"/>
</dbReference>
<organism evidence="1 2">
    <name type="scientific">Diphasiastrum complanatum</name>
    <name type="common">Issler's clubmoss</name>
    <name type="synonym">Lycopodium complanatum</name>
    <dbReference type="NCBI Taxonomy" id="34168"/>
    <lineage>
        <taxon>Eukaryota</taxon>
        <taxon>Viridiplantae</taxon>
        <taxon>Streptophyta</taxon>
        <taxon>Embryophyta</taxon>
        <taxon>Tracheophyta</taxon>
        <taxon>Lycopodiopsida</taxon>
        <taxon>Lycopodiales</taxon>
        <taxon>Lycopodiaceae</taxon>
        <taxon>Lycopodioideae</taxon>
        <taxon>Diphasiastrum</taxon>
    </lineage>
</organism>
<protein>
    <submittedName>
        <fullName evidence="1">Uncharacterized protein</fullName>
    </submittedName>
</protein>
<dbReference type="Proteomes" id="UP001162992">
    <property type="component" value="Chromosome 23"/>
</dbReference>
<keyword evidence="2" id="KW-1185">Reference proteome</keyword>
<sequence>MRMERVVGLSLVLALAMLAGVYSDSQPDCSSQLAALAPCLPFVQGQTNTADTGCCVALNTAHKTSPACLCQLIASKTPIPGVNLTKAEQLPALCNITDADPSKCGISGPSTAPVLQLQLVEPQKLTAPEALHQALGKIVLHQQCCHLR</sequence>
<reference evidence="2" key="1">
    <citation type="journal article" date="2024" name="Proc. Natl. Acad. Sci. U.S.A.">
        <title>Extraordinary preservation of gene collinearity over three hundred million years revealed in homosporous lycophytes.</title>
        <authorList>
            <person name="Li C."/>
            <person name="Wickell D."/>
            <person name="Kuo L.Y."/>
            <person name="Chen X."/>
            <person name="Nie B."/>
            <person name="Liao X."/>
            <person name="Peng D."/>
            <person name="Ji J."/>
            <person name="Jenkins J."/>
            <person name="Williams M."/>
            <person name="Shu S."/>
            <person name="Plott C."/>
            <person name="Barry K."/>
            <person name="Rajasekar S."/>
            <person name="Grimwood J."/>
            <person name="Han X."/>
            <person name="Sun S."/>
            <person name="Hou Z."/>
            <person name="He W."/>
            <person name="Dai G."/>
            <person name="Sun C."/>
            <person name="Schmutz J."/>
            <person name="Leebens-Mack J.H."/>
            <person name="Li F.W."/>
            <person name="Wang L."/>
        </authorList>
    </citation>
    <scope>NUCLEOTIDE SEQUENCE [LARGE SCALE GENOMIC DNA]</scope>
    <source>
        <strain evidence="2">cv. PW_Plant_1</strain>
    </source>
</reference>